<organism evidence="1 2">
    <name type="scientific">Mucuna pruriens</name>
    <name type="common">Velvet bean</name>
    <name type="synonym">Dolichos pruriens</name>
    <dbReference type="NCBI Taxonomy" id="157652"/>
    <lineage>
        <taxon>Eukaryota</taxon>
        <taxon>Viridiplantae</taxon>
        <taxon>Streptophyta</taxon>
        <taxon>Embryophyta</taxon>
        <taxon>Tracheophyta</taxon>
        <taxon>Spermatophyta</taxon>
        <taxon>Magnoliopsida</taxon>
        <taxon>eudicotyledons</taxon>
        <taxon>Gunneridae</taxon>
        <taxon>Pentapetalae</taxon>
        <taxon>rosids</taxon>
        <taxon>fabids</taxon>
        <taxon>Fabales</taxon>
        <taxon>Fabaceae</taxon>
        <taxon>Papilionoideae</taxon>
        <taxon>50 kb inversion clade</taxon>
        <taxon>NPAAA clade</taxon>
        <taxon>indigoferoid/millettioid clade</taxon>
        <taxon>Phaseoleae</taxon>
        <taxon>Mucuna</taxon>
    </lineage>
</organism>
<keyword evidence="2" id="KW-1185">Reference proteome</keyword>
<gene>
    <name evidence="1" type="ORF">CR513_09522</name>
</gene>
<feature type="non-terminal residue" evidence="1">
    <location>
        <position position="1"/>
    </location>
</feature>
<protein>
    <submittedName>
        <fullName evidence="1">Uncharacterized protein</fullName>
    </submittedName>
</protein>
<comment type="caution">
    <text evidence="1">The sequence shown here is derived from an EMBL/GenBank/DDBJ whole genome shotgun (WGS) entry which is preliminary data.</text>
</comment>
<name>A0A371HUL8_MUCPR</name>
<reference evidence="1" key="1">
    <citation type="submission" date="2018-05" db="EMBL/GenBank/DDBJ databases">
        <title>Draft genome of Mucuna pruriens seed.</title>
        <authorList>
            <person name="Nnadi N.E."/>
            <person name="Vos R."/>
            <person name="Hasami M.H."/>
            <person name="Devisetty U.K."/>
            <person name="Aguiy J.C."/>
        </authorList>
    </citation>
    <scope>NUCLEOTIDE SEQUENCE [LARGE SCALE GENOMIC DNA]</scope>
    <source>
        <strain evidence="1">JCA_2017</strain>
    </source>
</reference>
<proteinExistence type="predicted"/>
<accession>A0A371HUL8</accession>
<dbReference type="AlphaFoldDB" id="A0A371HUL8"/>
<evidence type="ECO:0000313" key="1">
    <source>
        <dbReference type="EMBL" id="RDY06476.1"/>
    </source>
</evidence>
<evidence type="ECO:0000313" key="2">
    <source>
        <dbReference type="Proteomes" id="UP000257109"/>
    </source>
</evidence>
<dbReference type="Proteomes" id="UP000257109">
    <property type="component" value="Unassembled WGS sequence"/>
</dbReference>
<dbReference type="EMBL" id="QJKJ01001681">
    <property type="protein sequence ID" value="RDY06476.1"/>
    <property type="molecule type" value="Genomic_DNA"/>
</dbReference>
<sequence>MEEIEGRLSSPFTKGIIQFNNFVPYCKGLRLPFGLLKSNHTPIWRVKFQSNLRENRYRRPFKFMVA</sequence>